<sequence length="164" mass="18548">MNRINKLFSEKKKNILSIYFTAGYPNINDTVEIIKTLDECGVDMIEVGMPFSDPIADGPIIQESSNRAIENGMNIKVLFKQLLNIRKITQIPIILMGYINPLYQYGYTNFIEKLIECGIDGVILPDLPLDDYLVSFKDSFDTNNLSYISLVSPNTSAERISKID</sequence>
<dbReference type="PROSITE" id="PS00167">
    <property type="entry name" value="TRP_SYNTHASE_ALPHA"/>
    <property type="match status" value="1"/>
</dbReference>
<protein>
    <recommendedName>
        <fullName evidence="3">tryptophan synthase</fullName>
        <ecNumber evidence="3">4.2.1.20</ecNumber>
    </recommendedName>
</protein>
<evidence type="ECO:0000256" key="6">
    <source>
        <dbReference type="ARBA" id="ARBA00023141"/>
    </source>
</evidence>
<dbReference type="CDD" id="cd04724">
    <property type="entry name" value="Tryptophan_synthase_alpha"/>
    <property type="match status" value="1"/>
</dbReference>
<evidence type="ECO:0000256" key="5">
    <source>
        <dbReference type="ARBA" id="ARBA00022822"/>
    </source>
</evidence>
<dbReference type="UniPathway" id="UPA00035">
    <property type="reaction ID" value="UER00044"/>
</dbReference>
<comment type="subunit">
    <text evidence="2">Tetramer of two alpha and two beta chains.</text>
</comment>
<dbReference type="SUPFAM" id="SSF51366">
    <property type="entry name" value="Ribulose-phoshate binding barrel"/>
    <property type="match status" value="1"/>
</dbReference>
<dbReference type="InterPro" id="IPR018204">
    <property type="entry name" value="Trp_synthase_alpha_AS"/>
</dbReference>
<keyword evidence="4" id="KW-0028">Amino-acid biosynthesis</keyword>
<evidence type="ECO:0000256" key="7">
    <source>
        <dbReference type="ARBA" id="ARBA00023239"/>
    </source>
</evidence>
<evidence type="ECO:0000256" key="1">
    <source>
        <dbReference type="ARBA" id="ARBA00004733"/>
    </source>
</evidence>
<evidence type="ECO:0000256" key="4">
    <source>
        <dbReference type="ARBA" id="ARBA00022605"/>
    </source>
</evidence>
<accession>A0A382RTZ5</accession>
<dbReference type="AlphaFoldDB" id="A0A382RTZ5"/>
<dbReference type="InterPro" id="IPR011060">
    <property type="entry name" value="RibuloseP-bd_barrel"/>
</dbReference>
<evidence type="ECO:0000313" key="9">
    <source>
        <dbReference type="EMBL" id="SVD00762.1"/>
    </source>
</evidence>
<proteinExistence type="predicted"/>
<organism evidence="9">
    <name type="scientific">marine metagenome</name>
    <dbReference type="NCBI Taxonomy" id="408172"/>
    <lineage>
        <taxon>unclassified sequences</taxon>
        <taxon>metagenomes</taxon>
        <taxon>ecological metagenomes</taxon>
    </lineage>
</organism>
<dbReference type="Gene3D" id="3.20.20.70">
    <property type="entry name" value="Aldolase class I"/>
    <property type="match status" value="1"/>
</dbReference>
<dbReference type="EMBL" id="UINC01123949">
    <property type="protein sequence ID" value="SVD00762.1"/>
    <property type="molecule type" value="Genomic_DNA"/>
</dbReference>
<dbReference type="Pfam" id="PF00290">
    <property type="entry name" value="Trp_syntA"/>
    <property type="match status" value="1"/>
</dbReference>
<keyword evidence="5" id="KW-0822">Tryptophan biosynthesis</keyword>
<dbReference type="GO" id="GO:0004834">
    <property type="term" value="F:tryptophan synthase activity"/>
    <property type="evidence" value="ECO:0007669"/>
    <property type="project" value="UniProtKB-EC"/>
</dbReference>
<dbReference type="EC" id="4.2.1.20" evidence="3"/>
<dbReference type="PANTHER" id="PTHR43406:SF1">
    <property type="entry name" value="TRYPTOPHAN SYNTHASE ALPHA CHAIN, CHLOROPLASTIC"/>
    <property type="match status" value="1"/>
</dbReference>
<comment type="catalytic activity">
    <reaction evidence="8">
        <text>(1S,2R)-1-C-(indol-3-yl)glycerol 3-phosphate + L-serine = D-glyceraldehyde 3-phosphate + L-tryptophan + H2O</text>
        <dbReference type="Rhea" id="RHEA:10532"/>
        <dbReference type="ChEBI" id="CHEBI:15377"/>
        <dbReference type="ChEBI" id="CHEBI:33384"/>
        <dbReference type="ChEBI" id="CHEBI:57912"/>
        <dbReference type="ChEBI" id="CHEBI:58866"/>
        <dbReference type="ChEBI" id="CHEBI:59776"/>
        <dbReference type="EC" id="4.2.1.20"/>
    </reaction>
</comment>
<keyword evidence="6" id="KW-0057">Aromatic amino acid biosynthesis</keyword>
<comment type="pathway">
    <text evidence="1">Amino-acid biosynthesis; L-tryptophan biosynthesis; L-tryptophan from chorismate: step 5/5.</text>
</comment>
<feature type="non-terminal residue" evidence="9">
    <location>
        <position position="1"/>
    </location>
</feature>
<keyword evidence="7" id="KW-0456">Lyase</keyword>
<evidence type="ECO:0000256" key="2">
    <source>
        <dbReference type="ARBA" id="ARBA00011270"/>
    </source>
</evidence>
<gene>
    <name evidence="9" type="ORF">METZ01_LOCUS353616</name>
</gene>
<dbReference type="NCBIfam" id="TIGR00262">
    <property type="entry name" value="trpA"/>
    <property type="match status" value="1"/>
</dbReference>
<dbReference type="GO" id="GO:0005829">
    <property type="term" value="C:cytosol"/>
    <property type="evidence" value="ECO:0007669"/>
    <property type="project" value="TreeGrafter"/>
</dbReference>
<evidence type="ECO:0000256" key="8">
    <source>
        <dbReference type="ARBA" id="ARBA00049047"/>
    </source>
</evidence>
<feature type="non-terminal residue" evidence="9">
    <location>
        <position position="164"/>
    </location>
</feature>
<dbReference type="PANTHER" id="PTHR43406">
    <property type="entry name" value="TRYPTOPHAN SYNTHASE, ALPHA CHAIN"/>
    <property type="match status" value="1"/>
</dbReference>
<reference evidence="9" key="1">
    <citation type="submission" date="2018-05" db="EMBL/GenBank/DDBJ databases">
        <authorList>
            <person name="Lanie J.A."/>
            <person name="Ng W.-L."/>
            <person name="Kazmierczak K.M."/>
            <person name="Andrzejewski T.M."/>
            <person name="Davidsen T.M."/>
            <person name="Wayne K.J."/>
            <person name="Tettelin H."/>
            <person name="Glass J.I."/>
            <person name="Rusch D."/>
            <person name="Podicherti R."/>
            <person name="Tsui H.-C.T."/>
            <person name="Winkler M.E."/>
        </authorList>
    </citation>
    <scope>NUCLEOTIDE SEQUENCE</scope>
</reference>
<name>A0A382RTZ5_9ZZZZ</name>
<dbReference type="InterPro" id="IPR013785">
    <property type="entry name" value="Aldolase_TIM"/>
</dbReference>
<dbReference type="InterPro" id="IPR002028">
    <property type="entry name" value="Trp_synthase_suA"/>
</dbReference>
<evidence type="ECO:0000256" key="3">
    <source>
        <dbReference type="ARBA" id="ARBA00012043"/>
    </source>
</evidence>